<evidence type="ECO:0000313" key="3">
    <source>
        <dbReference type="Proteomes" id="UP000606786"/>
    </source>
</evidence>
<keyword evidence="1" id="KW-0732">Signal</keyword>
<dbReference type="Proteomes" id="UP000606786">
    <property type="component" value="Unassembled WGS sequence"/>
</dbReference>
<comment type="caution">
    <text evidence="2">The sequence shown here is derived from an EMBL/GenBank/DDBJ whole genome shotgun (WGS) entry which is preliminary data.</text>
</comment>
<feature type="chain" id="PRO_5033018929" evidence="1">
    <location>
        <begin position="16"/>
        <end position="99"/>
    </location>
</feature>
<dbReference type="AlphaFoldDB" id="A0A811UGP4"/>
<dbReference type="EMBL" id="CAJHJT010000012">
    <property type="protein sequence ID" value="CAD6997961.1"/>
    <property type="molecule type" value="Genomic_DNA"/>
</dbReference>
<protein>
    <submittedName>
        <fullName evidence="2">(Mediterranean fruit fly) hypothetical protein</fullName>
    </submittedName>
</protein>
<feature type="signal peptide" evidence="1">
    <location>
        <begin position="1"/>
        <end position="15"/>
    </location>
</feature>
<accession>A0A811UGP4</accession>
<gene>
    <name evidence="2" type="ORF">CCAP1982_LOCUS6579</name>
</gene>
<sequence>MFCLLFNTIYSIAAAADVHMYVCVYSFCVQWPVVTLEMLCWCGKKPQKNNRSGTSRLEIKKYKKKKRTKRKNYQIVKQLPVAAQLDTVGSNCQFFFLPL</sequence>
<name>A0A811UGP4_CERCA</name>
<proteinExistence type="predicted"/>
<evidence type="ECO:0000256" key="1">
    <source>
        <dbReference type="SAM" id="SignalP"/>
    </source>
</evidence>
<organism evidence="2 3">
    <name type="scientific">Ceratitis capitata</name>
    <name type="common">Mediterranean fruit fly</name>
    <name type="synonym">Tephritis capitata</name>
    <dbReference type="NCBI Taxonomy" id="7213"/>
    <lineage>
        <taxon>Eukaryota</taxon>
        <taxon>Metazoa</taxon>
        <taxon>Ecdysozoa</taxon>
        <taxon>Arthropoda</taxon>
        <taxon>Hexapoda</taxon>
        <taxon>Insecta</taxon>
        <taxon>Pterygota</taxon>
        <taxon>Neoptera</taxon>
        <taxon>Endopterygota</taxon>
        <taxon>Diptera</taxon>
        <taxon>Brachycera</taxon>
        <taxon>Muscomorpha</taxon>
        <taxon>Tephritoidea</taxon>
        <taxon>Tephritidae</taxon>
        <taxon>Ceratitis</taxon>
        <taxon>Ceratitis</taxon>
    </lineage>
</organism>
<reference evidence="2" key="1">
    <citation type="submission" date="2020-11" db="EMBL/GenBank/DDBJ databases">
        <authorList>
            <person name="Whitehead M."/>
        </authorList>
    </citation>
    <scope>NUCLEOTIDE SEQUENCE</scope>
    <source>
        <strain evidence="2">EGII</strain>
    </source>
</reference>
<keyword evidence="3" id="KW-1185">Reference proteome</keyword>
<evidence type="ECO:0000313" key="2">
    <source>
        <dbReference type="EMBL" id="CAD6997961.1"/>
    </source>
</evidence>